<organism evidence="1 2">
    <name type="scientific">Agrobacterium tumefaciens str. Kerr 14</name>
    <dbReference type="NCBI Taxonomy" id="1183424"/>
    <lineage>
        <taxon>Bacteria</taxon>
        <taxon>Pseudomonadati</taxon>
        <taxon>Pseudomonadota</taxon>
        <taxon>Alphaproteobacteria</taxon>
        <taxon>Hyphomicrobiales</taxon>
        <taxon>Rhizobiaceae</taxon>
        <taxon>Rhizobium/Agrobacterium group</taxon>
        <taxon>Agrobacterium</taxon>
        <taxon>Agrobacterium tumefaciens complex</taxon>
    </lineage>
</organism>
<evidence type="ECO:0000313" key="1">
    <source>
        <dbReference type="EMBL" id="CUX63393.1"/>
    </source>
</evidence>
<proteinExistence type="predicted"/>
<name>A0A1S7S6B1_AGRTU</name>
<dbReference type="AlphaFoldDB" id="A0A1S7S6B1"/>
<accession>A0A1S7S6B1</accession>
<reference evidence="1 2" key="1">
    <citation type="submission" date="2016-01" db="EMBL/GenBank/DDBJ databases">
        <authorList>
            <person name="Oliw E.H."/>
        </authorList>
    </citation>
    <scope>NUCLEOTIDE SEQUENCE [LARGE SCALE GENOMIC DNA]</scope>
    <source>
        <strain evidence="1 2">Kerr 14</strain>
    </source>
</reference>
<dbReference type="Proteomes" id="UP000191897">
    <property type="component" value="Unassembled WGS sequence"/>
</dbReference>
<sequence>MRRQLLHLWGGNLLPITKGRNGRQSKVLDRQDSQAIFSTYSIEIERPVFLICHAGFSFYPTLRNTKELPWLRNSSASAFPTSPMI</sequence>
<evidence type="ECO:0000313" key="2">
    <source>
        <dbReference type="Proteomes" id="UP000191897"/>
    </source>
</evidence>
<dbReference type="EMBL" id="FBWC01000031">
    <property type="protein sequence ID" value="CUX63393.1"/>
    <property type="molecule type" value="Genomic_DNA"/>
</dbReference>
<protein>
    <submittedName>
        <fullName evidence="1">Uncharacterized protein</fullName>
    </submittedName>
</protein>
<gene>
    <name evidence="1" type="ORF">AGR4C_Lc90088</name>
</gene>